<dbReference type="GO" id="GO:0051082">
    <property type="term" value="F:unfolded protein binding"/>
    <property type="evidence" value="ECO:0007669"/>
    <property type="project" value="UniProtKB-UniRule"/>
</dbReference>
<dbReference type="EMBL" id="CPZJ01000001">
    <property type="protein sequence ID" value="CNE98209.1"/>
    <property type="molecule type" value="Genomic_DNA"/>
</dbReference>
<evidence type="ECO:0000256" key="3">
    <source>
        <dbReference type="ARBA" id="ARBA00022764"/>
    </source>
</evidence>
<dbReference type="OrthoDB" id="14196at2"/>
<dbReference type="KEGG" id="yin:CH53_1056"/>
<dbReference type="Pfam" id="PF00639">
    <property type="entry name" value="Rotamase"/>
    <property type="match status" value="2"/>
</dbReference>
<evidence type="ECO:0000313" key="9">
    <source>
        <dbReference type="EMBL" id="CNE98209.1"/>
    </source>
</evidence>
<dbReference type="Gene3D" id="1.10.4030.10">
    <property type="entry name" value="Porin chaperone SurA, peptide-binding domain"/>
    <property type="match status" value="2"/>
</dbReference>
<dbReference type="InterPro" id="IPR000297">
    <property type="entry name" value="PPIase_PpiC"/>
</dbReference>
<dbReference type="SUPFAM" id="SSF54534">
    <property type="entry name" value="FKBP-like"/>
    <property type="match status" value="2"/>
</dbReference>
<dbReference type="EC" id="5.2.1.8" evidence="7"/>
<feature type="domain" description="PpiC" evidence="8">
    <location>
        <begin position="282"/>
        <end position="382"/>
    </location>
</feature>
<evidence type="ECO:0000256" key="4">
    <source>
        <dbReference type="ARBA" id="ARBA00023110"/>
    </source>
</evidence>
<comment type="catalytic activity">
    <reaction evidence="7">
        <text>[protein]-peptidylproline (omega=180) = [protein]-peptidylproline (omega=0)</text>
        <dbReference type="Rhea" id="RHEA:16237"/>
        <dbReference type="Rhea" id="RHEA-COMP:10747"/>
        <dbReference type="Rhea" id="RHEA-COMP:10748"/>
        <dbReference type="ChEBI" id="CHEBI:83833"/>
        <dbReference type="ChEBI" id="CHEBI:83834"/>
        <dbReference type="EC" id="5.2.1.8"/>
    </reaction>
</comment>
<evidence type="ECO:0000256" key="7">
    <source>
        <dbReference type="HAMAP-Rule" id="MF_01183"/>
    </source>
</evidence>
<dbReference type="NCBIfam" id="NF008038">
    <property type="entry name" value="PRK10770.1"/>
    <property type="match status" value="1"/>
</dbReference>
<reference evidence="9 10" key="1">
    <citation type="submission" date="2015-03" db="EMBL/GenBank/DDBJ databases">
        <authorList>
            <person name="Murphy D."/>
        </authorList>
    </citation>
    <scope>NUCLEOTIDE SEQUENCE [LARGE SCALE GENOMIC DNA]</scope>
    <source>
        <strain evidence="9 10">BR165/97</strain>
    </source>
</reference>
<sequence precursor="true">MKNWRTLILGLVVCANTAFAAPQEVDKVAAVVDNGVVLQSDVDGLLQSVKLNAQQSGQQVPDDATLRHQILERLIMDNIQLQMAKKMGITINDEALDKAIADIAAQNRMTTAQMRSRLAADGLNYDTYREQIRKEMLTSEVRNNEVRRRITILPQEVESLAKQIGNQTSGDAELNLSHILIPLPENPSQQQVDQAEELATKLVSDIKSGADFGKLAIANSADSQALKGGQMGWGKLQELPSLFAERLQSANKGDVVGPIRSGVGFHILKVNDIRGADKTISVTEVHARHILLKPSPVMTDDQARTKLAAAAAEIKSGKSSFATIAKEISQDPGSAVQGGDLGWASPDIYDPAFRDALMKLQKGEISAPVHSSFGWHLIQVVDTRQVDKTDAAQKDRAYRMLFSRKFAEEAQTWMQEQRAAAYVKILDGSNAQPQ</sequence>
<dbReference type="PANTHER" id="PTHR47637">
    <property type="entry name" value="CHAPERONE SURA"/>
    <property type="match status" value="1"/>
</dbReference>
<keyword evidence="1 7" id="KW-0732">Signal</keyword>
<evidence type="ECO:0000256" key="6">
    <source>
        <dbReference type="ARBA" id="ARBA00023235"/>
    </source>
</evidence>
<comment type="function">
    <text evidence="7">Chaperone involved in the correct folding and assembly of outer membrane proteins. Recognizes specific patterns of aromatic residues and the orientation of their side chains, which are found more frequently in integral outer membrane proteins. May act in both early periplasmic and late outer membrane-associated steps of protein maturation.</text>
</comment>
<evidence type="ECO:0000259" key="8">
    <source>
        <dbReference type="PROSITE" id="PS50198"/>
    </source>
</evidence>
<evidence type="ECO:0000313" key="10">
    <source>
        <dbReference type="Proteomes" id="UP000038750"/>
    </source>
</evidence>
<dbReference type="Pfam" id="PF09312">
    <property type="entry name" value="SurA_N"/>
    <property type="match status" value="1"/>
</dbReference>
<dbReference type="PROSITE" id="PS50198">
    <property type="entry name" value="PPIC_PPIASE_2"/>
    <property type="match status" value="2"/>
</dbReference>
<dbReference type="STRING" id="631.CH53_1056"/>
<dbReference type="InterPro" id="IPR027304">
    <property type="entry name" value="Trigger_fact/SurA_dom_sf"/>
</dbReference>
<feature type="signal peptide" evidence="7">
    <location>
        <begin position="1"/>
        <end position="20"/>
    </location>
</feature>
<keyword evidence="6 7" id="KW-0413">Isomerase</keyword>
<dbReference type="InterPro" id="IPR046357">
    <property type="entry name" value="PPIase_dom_sf"/>
</dbReference>
<dbReference type="HAMAP" id="MF_01183">
    <property type="entry name" value="Chaperone_SurA"/>
    <property type="match status" value="1"/>
</dbReference>
<dbReference type="InterPro" id="IPR015391">
    <property type="entry name" value="SurA_N"/>
</dbReference>
<organism evidence="9 10">
    <name type="scientific">Yersinia intermedia</name>
    <dbReference type="NCBI Taxonomy" id="631"/>
    <lineage>
        <taxon>Bacteria</taxon>
        <taxon>Pseudomonadati</taxon>
        <taxon>Pseudomonadota</taxon>
        <taxon>Gammaproteobacteria</taxon>
        <taxon>Enterobacterales</taxon>
        <taxon>Yersiniaceae</taxon>
        <taxon>Yersinia</taxon>
    </lineage>
</organism>
<comment type="domain">
    <text evidence="7">The PPIase activity resides only in the second parvulin domain. The N-terminal region and the C-terminal tail are necessary and sufficient for the chaperone activity of SurA. The PPIase activity is dispensable for SurA to function as a chaperone. The N-terminal region and the C-terminal tail are also required for porin recognition.</text>
</comment>
<dbReference type="GO" id="GO:0003755">
    <property type="term" value="F:peptidyl-prolyl cis-trans isomerase activity"/>
    <property type="evidence" value="ECO:0007669"/>
    <property type="project" value="UniProtKB-UniRule"/>
</dbReference>
<dbReference type="GO" id="GO:0050821">
    <property type="term" value="P:protein stabilization"/>
    <property type="evidence" value="ECO:0007669"/>
    <property type="project" value="InterPro"/>
</dbReference>
<dbReference type="GO" id="GO:0043165">
    <property type="term" value="P:Gram-negative-bacterium-type cell outer membrane assembly"/>
    <property type="evidence" value="ECO:0007669"/>
    <property type="project" value="InterPro"/>
</dbReference>
<gene>
    <name evidence="9" type="primary">b0053</name>
    <name evidence="7" type="synonym">surA</name>
    <name evidence="9" type="ORF">ERS008530_00101</name>
</gene>
<accession>A0A0T9LJM5</accession>
<dbReference type="GO" id="GO:0030288">
    <property type="term" value="C:outer membrane-bounded periplasmic space"/>
    <property type="evidence" value="ECO:0007669"/>
    <property type="project" value="InterPro"/>
</dbReference>
<dbReference type="InterPro" id="IPR023034">
    <property type="entry name" value="PPIase_SurA"/>
</dbReference>
<keyword evidence="3 7" id="KW-0574">Periplasm</keyword>
<dbReference type="eggNOG" id="COG0760">
    <property type="taxonomic scope" value="Bacteria"/>
</dbReference>
<dbReference type="AlphaFoldDB" id="A0A0T9LJM5"/>
<evidence type="ECO:0000256" key="5">
    <source>
        <dbReference type="ARBA" id="ARBA00023186"/>
    </source>
</evidence>
<keyword evidence="2 7" id="KW-0677">Repeat</keyword>
<dbReference type="SUPFAM" id="SSF109998">
    <property type="entry name" value="Triger factor/SurA peptide-binding domain-like"/>
    <property type="match status" value="1"/>
</dbReference>
<feature type="domain" description="PpiC" evidence="8">
    <location>
        <begin position="171"/>
        <end position="272"/>
    </location>
</feature>
<keyword evidence="5 7" id="KW-0143">Chaperone</keyword>
<feature type="chain" id="PRO_5008996198" description="Chaperone SurA" evidence="7">
    <location>
        <begin position="21"/>
        <end position="434"/>
    </location>
</feature>
<evidence type="ECO:0000256" key="2">
    <source>
        <dbReference type="ARBA" id="ARBA00022737"/>
    </source>
</evidence>
<dbReference type="GO" id="GO:0042277">
    <property type="term" value="F:peptide binding"/>
    <property type="evidence" value="ECO:0007669"/>
    <property type="project" value="InterPro"/>
</dbReference>
<keyword evidence="4 7" id="KW-0697">Rotamase</keyword>
<name>A0A0T9LJM5_YERIN</name>
<proteinExistence type="inferred from homology"/>
<dbReference type="GO" id="GO:0006457">
    <property type="term" value="P:protein folding"/>
    <property type="evidence" value="ECO:0007669"/>
    <property type="project" value="UniProtKB-UniRule"/>
</dbReference>
<evidence type="ECO:0000256" key="1">
    <source>
        <dbReference type="ARBA" id="ARBA00022729"/>
    </source>
</evidence>
<dbReference type="PANTHER" id="PTHR47637:SF1">
    <property type="entry name" value="CHAPERONE SURA"/>
    <property type="match status" value="1"/>
</dbReference>
<comment type="subcellular location">
    <subcellularLocation>
        <location evidence="7">Periplasm</location>
    </subcellularLocation>
    <text evidence="7">Is capable of associating with the outer membrane.</text>
</comment>
<dbReference type="Gene3D" id="3.10.50.40">
    <property type="match status" value="2"/>
</dbReference>
<protein>
    <recommendedName>
        <fullName evidence="7">Chaperone SurA</fullName>
    </recommendedName>
    <alternativeName>
        <fullName evidence="7">Peptidyl-prolyl cis-trans isomerase SurA</fullName>
        <shortName evidence="7">PPIase SurA</shortName>
        <ecNumber evidence="7">5.2.1.8</ecNumber>
    </alternativeName>
    <alternativeName>
        <fullName evidence="7">Rotamase SurA</fullName>
    </alternativeName>
</protein>
<dbReference type="InterPro" id="IPR050280">
    <property type="entry name" value="OMP_Chaperone_SurA"/>
</dbReference>
<dbReference type="RefSeq" id="WP_042568578.1">
    <property type="nucleotide sequence ID" value="NZ_CABHXJ010000088.1"/>
</dbReference>
<dbReference type="Proteomes" id="UP000038750">
    <property type="component" value="Unassembled WGS sequence"/>
</dbReference>